<dbReference type="PANTHER" id="PTHR37984">
    <property type="entry name" value="PROTEIN CBG26694"/>
    <property type="match status" value="1"/>
</dbReference>
<dbReference type="GO" id="GO:0005634">
    <property type="term" value="C:nucleus"/>
    <property type="evidence" value="ECO:0007669"/>
    <property type="project" value="UniProtKB-ARBA"/>
</dbReference>
<dbReference type="PANTHER" id="PTHR37984:SF5">
    <property type="entry name" value="PROTEIN NYNRIN-LIKE"/>
    <property type="match status" value="1"/>
</dbReference>
<evidence type="ECO:0000313" key="4">
    <source>
        <dbReference type="Proteomes" id="UP000765509"/>
    </source>
</evidence>
<sequence length="260" mass="30021">MKEIWSDDPNLSTKIPLVNSSHGLGNSLTSRRGQSYDVCLVLVDRYSKTPMFSLFHKAEKAMNTAIMIWNKVISHTGLFQNIISERDQKFTSALWKNLHNLFGTNLSSSTAYHHQNDGLEERMIQKLEDMIRRFCDYGLEFKYSDGFTHDWCTLIPALEVSYQTSIHSLTGKTPEILEKGWNPRLSNDTLKKNLVDIHPKVISFKMMLEKARHHGNRFIQDSFKYAKERWDKSHKTSNFKVGDLVLVSTLNLNNIKGPNK</sequence>
<keyword evidence="1" id="KW-0694">RNA-binding</keyword>
<dbReference type="EMBL" id="AVOT02035571">
    <property type="protein sequence ID" value="MBW0529956.1"/>
    <property type="molecule type" value="Genomic_DNA"/>
</dbReference>
<dbReference type="AlphaFoldDB" id="A0A9Q3F3Y0"/>
<dbReference type="Gene3D" id="3.30.420.10">
    <property type="entry name" value="Ribonuclease H-like superfamily/Ribonuclease H"/>
    <property type="match status" value="1"/>
</dbReference>
<evidence type="ECO:0000313" key="3">
    <source>
        <dbReference type="EMBL" id="MBW0529956.1"/>
    </source>
</evidence>
<evidence type="ECO:0000259" key="2">
    <source>
        <dbReference type="PROSITE" id="PS50994"/>
    </source>
</evidence>
<dbReference type="GO" id="GO:0003723">
    <property type="term" value="F:RNA binding"/>
    <property type="evidence" value="ECO:0007669"/>
    <property type="project" value="UniProtKB-KW"/>
</dbReference>
<dbReference type="SUPFAM" id="SSF53098">
    <property type="entry name" value="Ribonuclease H-like"/>
    <property type="match status" value="1"/>
</dbReference>
<reference evidence="3" key="1">
    <citation type="submission" date="2021-03" db="EMBL/GenBank/DDBJ databases">
        <title>Draft genome sequence of rust myrtle Austropuccinia psidii MF-1, a brazilian biotype.</title>
        <authorList>
            <person name="Quecine M.C."/>
            <person name="Pachon D.M.R."/>
            <person name="Bonatelli M.L."/>
            <person name="Correr F.H."/>
            <person name="Franceschini L.M."/>
            <person name="Leite T.F."/>
            <person name="Margarido G.R.A."/>
            <person name="Almeida C.A."/>
            <person name="Ferrarezi J.A."/>
            <person name="Labate C.A."/>
        </authorList>
    </citation>
    <scope>NUCLEOTIDE SEQUENCE</scope>
    <source>
        <strain evidence="3">MF-1</strain>
    </source>
</reference>
<dbReference type="GO" id="GO:0015074">
    <property type="term" value="P:DNA integration"/>
    <property type="evidence" value="ECO:0007669"/>
    <property type="project" value="InterPro"/>
</dbReference>
<name>A0A9Q3F3Y0_9BASI</name>
<accession>A0A9Q3F3Y0</accession>
<feature type="domain" description="Integrase catalytic" evidence="2">
    <location>
        <begin position="1"/>
        <end position="182"/>
    </location>
</feature>
<evidence type="ECO:0000256" key="1">
    <source>
        <dbReference type="ARBA" id="ARBA00022884"/>
    </source>
</evidence>
<dbReference type="InterPro" id="IPR012337">
    <property type="entry name" value="RNaseH-like_sf"/>
</dbReference>
<dbReference type="PROSITE" id="PS50994">
    <property type="entry name" value="INTEGRASE"/>
    <property type="match status" value="1"/>
</dbReference>
<dbReference type="InterPro" id="IPR036397">
    <property type="entry name" value="RNaseH_sf"/>
</dbReference>
<dbReference type="InterPro" id="IPR001584">
    <property type="entry name" value="Integrase_cat-core"/>
</dbReference>
<comment type="caution">
    <text evidence="3">The sequence shown here is derived from an EMBL/GenBank/DDBJ whole genome shotgun (WGS) entry which is preliminary data.</text>
</comment>
<protein>
    <recommendedName>
        <fullName evidence="2">Integrase catalytic domain-containing protein</fullName>
    </recommendedName>
</protein>
<proteinExistence type="predicted"/>
<dbReference type="InterPro" id="IPR050951">
    <property type="entry name" value="Retrovirus_Pol_polyprotein"/>
</dbReference>
<dbReference type="Proteomes" id="UP000765509">
    <property type="component" value="Unassembled WGS sequence"/>
</dbReference>
<organism evidence="3 4">
    <name type="scientific">Austropuccinia psidii MF-1</name>
    <dbReference type="NCBI Taxonomy" id="1389203"/>
    <lineage>
        <taxon>Eukaryota</taxon>
        <taxon>Fungi</taxon>
        <taxon>Dikarya</taxon>
        <taxon>Basidiomycota</taxon>
        <taxon>Pucciniomycotina</taxon>
        <taxon>Pucciniomycetes</taxon>
        <taxon>Pucciniales</taxon>
        <taxon>Sphaerophragmiaceae</taxon>
        <taxon>Austropuccinia</taxon>
    </lineage>
</organism>
<gene>
    <name evidence="3" type="ORF">O181_069671</name>
</gene>
<keyword evidence="4" id="KW-1185">Reference proteome</keyword>